<dbReference type="EMBL" id="LGRV01000003">
    <property type="protein sequence ID" value="KOS69376.1"/>
    <property type="molecule type" value="Genomic_DNA"/>
</dbReference>
<comment type="caution">
    <text evidence="1">The sequence shown here is derived from an EMBL/GenBank/DDBJ whole genome shotgun (WGS) entry which is preliminary data.</text>
</comment>
<keyword evidence="2" id="KW-1185">Reference proteome</keyword>
<accession>A0ABR5K3S3</accession>
<proteinExistence type="predicted"/>
<reference evidence="2" key="1">
    <citation type="submission" date="2015-07" db="EMBL/GenBank/DDBJ databases">
        <title>Fjat-14205 dsm 2895.</title>
        <authorList>
            <person name="Liu B."/>
            <person name="Wang J."/>
            <person name="Zhu Y."/>
            <person name="Liu G."/>
            <person name="Chen Q."/>
            <person name="Chen Z."/>
            <person name="Lan J."/>
            <person name="Che J."/>
            <person name="Ge C."/>
            <person name="Shi H."/>
            <person name="Pan Z."/>
            <person name="Liu X."/>
        </authorList>
    </citation>
    <scope>NUCLEOTIDE SEQUENCE [LARGE SCALE GENOMIC DNA]</scope>
    <source>
        <strain evidence="2">DSM 25560</strain>
    </source>
</reference>
<dbReference type="Pfam" id="PF08889">
    <property type="entry name" value="WbqC"/>
    <property type="match status" value="1"/>
</dbReference>
<name>A0ABR5K3S3_9BACI</name>
<sequence length="235" mass="27500">MKVALMQPYFFPYLGYYQLINSVDEFVVFDNAQYVRRSWMNRNRILNEHKESSFMTVPVSKAPRETKIKDIIINNHTNWQEKIFHQLLYYKNAPYYNNVLDFLNECFIKSNSNLSEFNTILLKKTCTFLSVKTDITILSEKFPTIESANMADEWGIKVSKALNATTYINAIGGKDLYSQQKYQDNGLGIKFIKPSLSSYKQFDKHFVPGLSIIDVMMFNDLNAIKDMLEMQELIR</sequence>
<protein>
    <recommendedName>
        <fullName evidence="3">Glycine transferase</fullName>
    </recommendedName>
</protein>
<evidence type="ECO:0000313" key="2">
    <source>
        <dbReference type="Proteomes" id="UP000050668"/>
    </source>
</evidence>
<evidence type="ECO:0008006" key="3">
    <source>
        <dbReference type="Google" id="ProtNLM"/>
    </source>
</evidence>
<dbReference type="InterPro" id="IPR014985">
    <property type="entry name" value="WbqC"/>
</dbReference>
<dbReference type="RefSeq" id="WP_053584245.1">
    <property type="nucleotide sequence ID" value="NZ_LGRV01000003.1"/>
</dbReference>
<evidence type="ECO:0000313" key="1">
    <source>
        <dbReference type="EMBL" id="KOS69376.1"/>
    </source>
</evidence>
<dbReference type="Proteomes" id="UP000050668">
    <property type="component" value="Unassembled WGS sequence"/>
</dbReference>
<gene>
    <name evidence="1" type="ORF">AEA09_12950</name>
</gene>
<organism evidence="1 2">
    <name type="scientific">Lysinibacillus contaminans</name>
    <dbReference type="NCBI Taxonomy" id="1293441"/>
    <lineage>
        <taxon>Bacteria</taxon>
        <taxon>Bacillati</taxon>
        <taxon>Bacillota</taxon>
        <taxon>Bacilli</taxon>
        <taxon>Bacillales</taxon>
        <taxon>Bacillaceae</taxon>
        <taxon>Lysinibacillus</taxon>
    </lineage>
</organism>